<evidence type="ECO:0000313" key="2">
    <source>
        <dbReference type="EMBL" id="PKU66163.1"/>
    </source>
</evidence>
<keyword evidence="3" id="KW-1185">Reference proteome</keyword>
<proteinExistence type="predicted"/>
<dbReference type="Proteomes" id="UP000233837">
    <property type="component" value="Unassembled WGS sequence"/>
</dbReference>
<dbReference type="Pfam" id="PF05910">
    <property type="entry name" value="DUF868"/>
    <property type="match status" value="1"/>
</dbReference>
<evidence type="ECO:0000313" key="3">
    <source>
        <dbReference type="Proteomes" id="UP000233837"/>
    </source>
</evidence>
<protein>
    <submittedName>
        <fullName evidence="2">Uncharacterized protein</fullName>
    </submittedName>
</protein>
<name>A0A2I0VRY1_9ASPA</name>
<accession>A0A2I0VRY1</accession>
<organism evidence="2 3">
    <name type="scientific">Dendrobium catenatum</name>
    <dbReference type="NCBI Taxonomy" id="906689"/>
    <lineage>
        <taxon>Eukaryota</taxon>
        <taxon>Viridiplantae</taxon>
        <taxon>Streptophyta</taxon>
        <taxon>Embryophyta</taxon>
        <taxon>Tracheophyta</taxon>
        <taxon>Spermatophyta</taxon>
        <taxon>Magnoliopsida</taxon>
        <taxon>Liliopsida</taxon>
        <taxon>Asparagales</taxon>
        <taxon>Orchidaceae</taxon>
        <taxon>Epidendroideae</taxon>
        <taxon>Malaxideae</taxon>
        <taxon>Dendrobiinae</taxon>
        <taxon>Dendrobium</taxon>
    </lineage>
</organism>
<feature type="compositionally biased region" description="Pro residues" evidence="1">
    <location>
        <begin position="37"/>
        <end position="46"/>
    </location>
</feature>
<reference evidence="2 3" key="1">
    <citation type="journal article" date="2016" name="Sci. Rep.">
        <title>The Dendrobium catenatum Lindl. genome sequence provides insights into polysaccharide synthase, floral development and adaptive evolution.</title>
        <authorList>
            <person name="Zhang G.Q."/>
            <person name="Xu Q."/>
            <person name="Bian C."/>
            <person name="Tsai W.C."/>
            <person name="Yeh C.M."/>
            <person name="Liu K.W."/>
            <person name="Yoshida K."/>
            <person name="Zhang L.S."/>
            <person name="Chang S.B."/>
            <person name="Chen F."/>
            <person name="Shi Y."/>
            <person name="Su Y.Y."/>
            <person name="Zhang Y.Q."/>
            <person name="Chen L.J."/>
            <person name="Yin Y."/>
            <person name="Lin M."/>
            <person name="Huang H."/>
            <person name="Deng H."/>
            <person name="Wang Z.W."/>
            <person name="Zhu S.L."/>
            <person name="Zhao X."/>
            <person name="Deng C."/>
            <person name="Niu S.C."/>
            <person name="Huang J."/>
            <person name="Wang M."/>
            <person name="Liu G.H."/>
            <person name="Yang H.J."/>
            <person name="Xiao X.J."/>
            <person name="Hsiao Y.Y."/>
            <person name="Wu W.L."/>
            <person name="Chen Y.Y."/>
            <person name="Mitsuda N."/>
            <person name="Ohme-Takagi M."/>
            <person name="Luo Y.B."/>
            <person name="Van de Peer Y."/>
            <person name="Liu Z.J."/>
        </authorList>
    </citation>
    <scope>NUCLEOTIDE SEQUENCE [LARGE SCALE GENOMIC DNA]</scope>
    <source>
        <tissue evidence="2">The whole plant</tissue>
    </source>
</reference>
<gene>
    <name evidence="2" type="ORF">MA16_Dca009537</name>
</gene>
<feature type="compositionally biased region" description="Basic and acidic residues" evidence="1">
    <location>
        <begin position="16"/>
        <end position="28"/>
    </location>
</feature>
<sequence length="320" mass="35876">MKRFSNLWCGSSGTSNDEKPPIQEKETKEEEEEEPQPVQPPEPPSDPASWKLPSHLLGLPNFKILRCLKHDDTFNIKKARITPNGGFHAIAISFDKQDKTTMALVIDGSQCYSVDTKWNIRGDTWLFIDGLNVNFSWNTIGLFMKFTAAIGAIFGASSGTTFGNSFGIRLPKPVESPSEPAMEPPVDLSTESDLESYSDLPEWSRHQVIEATKSNDSYSAGPIRFKPNGDAHRVVISIEQEGGTRMIRLFMDAVTMYEEEIMGKFVGNVQLFIDGMVLDFLWLLNQVPVMFIFRKKTGYNDGNDGHSEDVRSWSVQIIGE</sequence>
<feature type="region of interest" description="Disordered" evidence="1">
    <location>
        <begin position="1"/>
        <end position="50"/>
    </location>
</feature>
<reference evidence="2 3" key="2">
    <citation type="journal article" date="2017" name="Nature">
        <title>The Apostasia genome and the evolution of orchids.</title>
        <authorList>
            <person name="Zhang G.Q."/>
            <person name="Liu K.W."/>
            <person name="Li Z."/>
            <person name="Lohaus R."/>
            <person name="Hsiao Y.Y."/>
            <person name="Niu S.C."/>
            <person name="Wang J.Y."/>
            <person name="Lin Y.C."/>
            <person name="Xu Q."/>
            <person name="Chen L.J."/>
            <person name="Yoshida K."/>
            <person name="Fujiwara S."/>
            <person name="Wang Z.W."/>
            <person name="Zhang Y.Q."/>
            <person name="Mitsuda N."/>
            <person name="Wang M."/>
            <person name="Liu G.H."/>
            <person name="Pecoraro L."/>
            <person name="Huang H.X."/>
            <person name="Xiao X.J."/>
            <person name="Lin M."/>
            <person name="Wu X.Y."/>
            <person name="Wu W.L."/>
            <person name="Chen Y.Y."/>
            <person name="Chang S.B."/>
            <person name="Sakamoto S."/>
            <person name="Ohme-Takagi M."/>
            <person name="Yagi M."/>
            <person name="Zeng S.J."/>
            <person name="Shen C.Y."/>
            <person name="Yeh C.M."/>
            <person name="Luo Y.B."/>
            <person name="Tsai W.C."/>
            <person name="Van de Peer Y."/>
            <person name="Liu Z.J."/>
        </authorList>
    </citation>
    <scope>NUCLEOTIDE SEQUENCE [LARGE SCALE GENOMIC DNA]</scope>
    <source>
        <tissue evidence="2">The whole plant</tissue>
    </source>
</reference>
<dbReference type="InterPro" id="IPR008586">
    <property type="entry name" value="DUF868_pln"/>
</dbReference>
<dbReference type="EMBL" id="KZ503291">
    <property type="protein sequence ID" value="PKU66163.1"/>
    <property type="molecule type" value="Genomic_DNA"/>
</dbReference>
<dbReference type="AlphaFoldDB" id="A0A2I0VRY1"/>
<evidence type="ECO:0000256" key="1">
    <source>
        <dbReference type="SAM" id="MobiDB-lite"/>
    </source>
</evidence>